<evidence type="ECO:0000313" key="3">
    <source>
        <dbReference type="Proteomes" id="UP000008021"/>
    </source>
</evidence>
<dbReference type="Proteomes" id="UP000008021">
    <property type="component" value="Chromosome 1"/>
</dbReference>
<dbReference type="HOGENOM" id="CLU_1148748_0_0_1"/>
<proteinExistence type="predicted"/>
<name>A0A0E0BW16_9ORYZ</name>
<dbReference type="AlphaFoldDB" id="A0A0E0BW16"/>
<evidence type="ECO:0000313" key="2">
    <source>
        <dbReference type="EnsemblPlants" id="OMERI01G00460.3"/>
    </source>
</evidence>
<accession>A0A0E0BW16</accession>
<sequence>MRRRANDEHFLEDAAALRRTRSIEGAGRQSRSIAGGGISGGGRRRTEEGRGWAINEPNQNGPYVSLSHVIGPDVTEIPFRPNKSYSWARIPAAGRLSQAVAASFSTPAPPEAEHRGVAAAAAAAALQIKGGRDRRIISEMERTVVASVDRLNAGHGALSRLLVVPDPLALADLGGACSSGGADGPWQRRRQSDYHYNQTKPMLLLLLRQAASEQVEVLPAPGQEHGAVGEYLAQNMITAFLEHRKMKSWIQAGRGT</sequence>
<organism evidence="2">
    <name type="scientific">Oryza meridionalis</name>
    <dbReference type="NCBI Taxonomy" id="40149"/>
    <lineage>
        <taxon>Eukaryota</taxon>
        <taxon>Viridiplantae</taxon>
        <taxon>Streptophyta</taxon>
        <taxon>Embryophyta</taxon>
        <taxon>Tracheophyta</taxon>
        <taxon>Spermatophyta</taxon>
        <taxon>Magnoliopsida</taxon>
        <taxon>Liliopsida</taxon>
        <taxon>Poales</taxon>
        <taxon>Poaceae</taxon>
        <taxon>BOP clade</taxon>
        <taxon>Oryzoideae</taxon>
        <taxon>Oryzeae</taxon>
        <taxon>Oryzinae</taxon>
        <taxon>Oryza</taxon>
    </lineage>
</organism>
<evidence type="ECO:0000256" key="1">
    <source>
        <dbReference type="SAM" id="MobiDB-lite"/>
    </source>
</evidence>
<protein>
    <submittedName>
        <fullName evidence="2">Uncharacterized protein</fullName>
    </submittedName>
</protein>
<dbReference type="EnsemblPlants" id="OMERI01G00460.3">
    <property type="protein sequence ID" value="OMERI01G00460.3"/>
    <property type="gene ID" value="OMERI01G00460"/>
</dbReference>
<keyword evidence="3" id="KW-1185">Reference proteome</keyword>
<reference evidence="2" key="1">
    <citation type="submission" date="2015-04" db="UniProtKB">
        <authorList>
            <consortium name="EnsemblPlants"/>
        </authorList>
    </citation>
    <scope>IDENTIFICATION</scope>
</reference>
<dbReference type="Gramene" id="OMERI01G00460.3">
    <property type="protein sequence ID" value="OMERI01G00460.3"/>
    <property type="gene ID" value="OMERI01G00460"/>
</dbReference>
<feature type="region of interest" description="Disordered" evidence="1">
    <location>
        <begin position="21"/>
        <end position="58"/>
    </location>
</feature>
<reference evidence="2" key="2">
    <citation type="submission" date="2018-05" db="EMBL/GenBank/DDBJ databases">
        <title>OmerRS3 (Oryza meridionalis Reference Sequence Version 3).</title>
        <authorList>
            <person name="Zhang J."/>
            <person name="Kudrna D."/>
            <person name="Lee S."/>
            <person name="Talag J."/>
            <person name="Welchert J."/>
            <person name="Wing R.A."/>
        </authorList>
    </citation>
    <scope>NUCLEOTIDE SEQUENCE [LARGE SCALE GENOMIC DNA]</scope>
    <source>
        <strain evidence="2">cv. OR44</strain>
    </source>
</reference>